<dbReference type="OrthoDB" id="3534513at2"/>
<reference evidence="3 4" key="1">
    <citation type="submission" date="2019-10" db="EMBL/GenBank/DDBJ databases">
        <title>Nonomuraea sp. nov., isolated from Phyllanthus amarus.</title>
        <authorList>
            <person name="Klykleung N."/>
            <person name="Tanasupawat S."/>
        </authorList>
    </citation>
    <scope>NUCLEOTIDE SEQUENCE [LARGE SCALE GENOMIC DNA]</scope>
    <source>
        <strain evidence="3 4">PA1-10</strain>
    </source>
</reference>
<feature type="transmembrane region" description="Helical" evidence="2">
    <location>
        <begin position="206"/>
        <end position="226"/>
    </location>
</feature>
<keyword evidence="2" id="KW-0812">Transmembrane</keyword>
<feature type="region of interest" description="Disordered" evidence="1">
    <location>
        <begin position="1"/>
        <end position="120"/>
    </location>
</feature>
<comment type="caution">
    <text evidence="3">The sequence shown here is derived from an EMBL/GenBank/DDBJ whole genome shotgun (WGS) entry which is preliminary data.</text>
</comment>
<dbReference type="AlphaFoldDB" id="A0A5C4V3B1"/>
<evidence type="ECO:0000256" key="2">
    <source>
        <dbReference type="SAM" id="Phobius"/>
    </source>
</evidence>
<evidence type="ECO:0000313" key="3">
    <source>
        <dbReference type="EMBL" id="KAB8185736.1"/>
    </source>
</evidence>
<dbReference type="Proteomes" id="UP000312512">
    <property type="component" value="Unassembled WGS sequence"/>
</dbReference>
<dbReference type="Pfam" id="PF12277">
    <property type="entry name" value="DUF3618"/>
    <property type="match status" value="1"/>
</dbReference>
<organism evidence="3 4">
    <name type="scientific">Nonomuraea phyllanthi</name>
    <dbReference type="NCBI Taxonomy" id="2219224"/>
    <lineage>
        <taxon>Bacteria</taxon>
        <taxon>Bacillati</taxon>
        <taxon>Actinomycetota</taxon>
        <taxon>Actinomycetes</taxon>
        <taxon>Streptosporangiales</taxon>
        <taxon>Streptosporangiaceae</taxon>
        <taxon>Nonomuraea</taxon>
    </lineage>
</organism>
<sequence>MSETDPGHIEQHAGDIGARRATVGLPTDHESINVPPTRPGAAENARRAAEAREGHETFIPEPPVPDERAEAAAHQQGEERSVPGQGGRTHHGSSPARSGTAHHESAPVGDGARYRSPYTEPGVRYQSARELRMEIEETRRELADTVSALAAKADVKARAGQAAGAAKDRALGMVGSFRGKTSQIKGQVAGKVREGGSGAPSGRPKMPMLLMAAGGAAAAVGLGGLMRDRRRMCR</sequence>
<keyword evidence="4" id="KW-1185">Reference proteome</keyword>
<evidence type="ECO:0000313" key="4">
    <source>
        <dbReference type="Proteomes" id="UP000312512"/>
    </source>
</evidence>
<dbReference type="EMBL" id="VDLX02000030">
    <property type="protein sequence ID" value="KAB8185736.1"/>
    <property type="molecule type" value="Genomic_DNA"/>
</dbReference>
<gene>
    <name evidence="3" type="ORF">FH608_047420</name>
</gene>
<proteinExistence type="predicted"/>
<name>A0A5C4V3B1_9ACTN</name>
<keyword evidence="2" id="KW-0472">Membrane</keyword>
<accession>A0A5C4V3B1</accession>
<dbReference type="InterPro" id="IPR022062">
    <property type="entry name" value="DUF3618"/>
</dbReference>
<feature type="compositionally biased region" description="Basic and acidic residues" evidence="1">
    <location>
        <begin position="44"/>
        <end position="58"/>
    </location>
</feature>
<keyword evidence="2" id="KW-1133">Transmembrane helix</keyword>
<dbReference type="RefSeq" id="WP_139637784.1">
    <property type="nucleotide sequence ID" value="NZ_VDLX02000030.1"/>
</dbReference>
<feature type="compositionally biased region" description="Basic and acidic residues" evidence="1">
    <location>
        <begin position="65"/>
        <end position="81"/>
    </location>
</feature>
<protein>
    <submittedName>
        <fullName evidence="3">DUF3618 domain-containing protein</fullName>
    </submittedName>
</protein>
<feature type="compositionally biased region" description="Basic and acidic residues" evidence="1">
    <location>
        <begin position="1"/>
        <end position="13"/>
    </location>
</feature>
<evidence type="ECO:0000256" key="1">
    <source>
        <dbReference type="SAM" id="MobiDB-lite"/>
    </source>
</evidence>